<evidence type="ECO:0000313" key="3">
    <source>
        <dbReference type="Proteomes" id="UP000694846"/>
    </source>
</evidence>
<dbReference type="Gene3D" id="3.30.710.10">
    <property type="entry name" value="Potassium Channel Kv1.1, Chain A"/>
    <property type="match status" value="1"/>
</dbReference>
<dbReference type="RefSeq" id="XP_025417226.1">
    <property type="nucleotide sequence ID" value="XM_025561441.1"/>
</dbReference>
<keyword evidence="3" id="KW-1185">Reference proteome</keyword>
<dbReference type="AlphaFoldDB" id="A0A2S2PVV0"/>
<dbReference type="OrthoDB" id="6086604at2759"/>
<dbReference type="PROSITE" id="PS50097">
    <property type="entry name" value="BTB"/>
    <property type="match status" value="1"/>
</dbReference>
<dbReference type="Pfam" id="PF00651">
    <property type="entry name" value="BTB"/>
    <property type="match status" value="1"/>
</dbReference>
<name>A0A2S2PVV0_9HEMI</name>
<dbReference type="InterPro" id="IPR055445">
    <property type="entry name" value="ARM_ARMC5"/>
</dbReference>
<organism evidence="2">
    <name type="scientific">Sipha flava</name>
    <name type="common">yellow sugarcane aphid</name>
    <dbReference type="NCBI Taxonomy" id="143950"/>
    <lineage>
        <taxon>Eukaryota</taxon>
        <taxon>Metazoa</taxon>
        <taxon>Ecdysozoa</taxon>
        <taxon>Arthropoda</taxon>
        <taxon>Hexapoda</taxon>
        <taxon>Insecta</taxon>
        <taxon>Pterygota</taxon>
        <taxon>Neoptera</taxon>
        <taxon>Paraneoptera</taxon>
        <taxon>Hemiptera</taxon>
        <taxon>Sternorrhyncha</taxon>
        <taxon>Aphidomorpha</taxon>
        <taxon>Aphidoidea</taxon>
        <taxon>Aphididae</taxon>
        <taxon>Sipha</taxon>
    </lineage>
</organism>
<dbReference type="InterPro" id="IPR000210">
    <property type="entry name" value="BTB/POZ_dom"/>
</dbReference>
<dbReference type="InterPro" id="IPR011333">
    <property type="entry name" value="SKP1/BTB/POZ_sf"/>
</dbReference>
<dbReference type="PANTHER" id="PTHR23312:SF8">
    <property type="entry name" value="ARMADILLO REPEAT-CONTAINING PROTEIN 5"/>
    <property type="match status" value="1"/>
</dbReference>
<dbReference type="EMBL" id="GGMS01000475">
    <property type="protein sequence ID" value="MBY69678.1"/>
    <property type="molecule type" value="Transcribed_RNA"/>
</dbReference>
<gene>
    <name evidence="2" type="primary">Armc5</name>
    <name evidence="4 5 6" type="synonym">LOC112688305</name>
    <name evidence="2" type="ORF">g.117528</name>
</gene>
<reference evidence="2" key="1">
    <citation type="submission" date="2018-04" db="EMBL/GenBank/DDBJ databases">
        <title>Transcriptome assembly of Sipha flava.</title>
        <authorList>
            <person name="Scully E.D."/>
            <person name="Geib S.M."/>
            <person name="Palmer N.A."/>
            <person name="Koch K."/>
            <person name="Bradshaw J."/>
            <person name="Heng-Moss T."/>
            <person name="Sarath G."/>
        </authorList>
    </citation>
    <scope>NUCLEOTIDE SEQUENCE</scope>
</reference>
<evidence type="ECO:0000313" key="4">
    <source>
        <dbReference type="RefSeq" id="XP_025417224.1"/>
    </source>
</evidence>
<dbReference type="InterPro" id="IPR011989">
    <property type="entry name" value="ARM-like"/>
</dbReference>
<dbReference type="GO" id="GO:0005829">
    <property type="term" value="C:cytosol"/>
    <property type="evidence" value="ECO:0007669"/>
    <property type="project" value="TreeGrafter"/>
</dbReference>
<sequence>MDSIKSALENIQSDNGKMCGSLHYIRSNMMKNHAINELRELGGIKILMKCLKQVNPKVLSLTLSILANCSMNEACRDQLIDYGVVKDLVFIMKNINVESIDNRTCRMIANLAISEANIPVIFKHSLPSLIVKILLNTKCDITRYSGIRAIRKMWENSTKYGSAELLKCDAVRVICSLLTSKNKNIVIAVLRAHISFLVKPTNLSSALTAYTTVKQVLGNEPETTLNNLMDLLPTQPLVKRIIYQLCKIQNNKQRLHSSRLIMCITDVLKTEDNRYLRIALCHLLECPMNRESFSRTENGISVFMDLMTGTDSSLTDLAIYTLIHFKYCKDALEKMVKKGLVSILIKNLSLYIQSHKVSALCQPETNIKSNETKALTVGTIGSDTPILKQTPLKENWTSSKEDDITIDSHSPYYSPVCESYENESFNADESKSDVSDFELQGDEALDYQTSGKSNDKCYIIELLTNLAFIENIVIMMASKDVWESVLDYIQFIKYSNNVNEIKILEKISKDVRNFKIILTDGFIISTHQRLCRPVHELEKCDNCKNRNKLGIQIIKNATSSFESSFAEDIMINIMNDNSTLATNQNLKLLVTVTLPHVIQSQPNKLLAFLSRYKIFDNLCNIIKDGQNELFDDAVGALLALFTTLNITYPKPVSKVCKSKNCGKNIIKHETTVTLVLDDDTLINTNKSFLSLKSPVFEAMFRDGGFKEAYESTVRLNDVSSECFNSFLLLLEEYCDCLLPNNITVLLELIMITDKYMLYDLSKKISMVMINNSIAINNCDIIYEWLIETGHKLNCVSNVGLDVVKCLFSSNSRFPERVEAIKKITTSCYGENFIKDLSTILKIGFSSICNDDKFTKFYLKTFDCNED</sequence>
<dbReference type="GO" id="GO:0009653">
    <property type="term" value="P:anatomical structure morphogenesis"/>
    <property type="evidence" value="ECO:0007669"/>
    <property type="project" value="TreeGrafter"/>
</dbReference>
<dbReference type="SUPFAM" id="SSF54695">
    <property type="entry name" value="POZ domain"/>
    <property type="match status" value="1"/>
</dbReference>
<dbReference type="Pfam" id="PF24768">
    <property type="entry name" value="ARM_ARMC5"/>
    <property type="match status" value="1"/>
</dbReference>
<dbReference type="PANTHER" id="PTHR23312">
    <property type="entry name" value="ARMC5 ARMADILLO REPEAT-CONTAINING -RELATED"/>
    <property type="match status" value="1"/>
</dbReference>
<feature type="domain" description="BTB" evidence="1">
    <location>
        <begin position="670"/>
        <end position="730"/>
    </location>
</feature>
<dbReference type="RefSeq" id="XP_025417224.1">
    <property type="nucleotide sequence ID" value="XM_025561439.1"/>
</dbReference>
<evidence type="ECO:0000313" key="5">
    <source>
        <dbReference type="RefSeq" id="XP_025417225.1"/>
    </source>
</evidence>
<dbReference type="RefSeq" id="XP_025417225.1">
    <property type="nucleotide sequence ID" value="XM_025561440.1"/>
</dbReference>
<protein>
    <submittedName>
        <fullName evidence="2">Armadillo repeat-containing protein 5</fullName>
    </submittedName>
    <submittedName>
        <fullName evidence="4 5">Uncharacterized protein LOC112688305</fullName>
    </submittedName>
</protein>
<proteinExistence type="predicted"/>
<dbReference type="InterPro" id="IPR016024">
    <property type="entry name" value="ARM-type_fold"/>
</dbReference>
<dbReference type="SMART" id="SM00225">
    <property type="entry name" value="BTB"/>
    <property type="match status" value="1"/>
</dbReference>
<dbReference type="Gene3D" id="1.25.10.10">
    <property type="entry name" value="Leucine-rich Repeat Variant"/>
    <property type="match status" value="1"/>
</dbReference>
<dbReference type="SUPFAM" id="SSF48371">
    <property type="entry name" value="ARM repeat"/>
    <property type="match status" value="2"/>
</dbReference>
<dbReference type="Proteomes" id="UP000694846">
    <property type="component" value="Unplaced"/>
</dbReference>
<evidence type="ECO:0000259" key="1">
    <source>
        <dbReference type="PROSITE" id="PS50097"/>
    </source>
</evidence>
<evidence type="ECO:0000313" key="2">
    <source>
        <dbReference type="EMBL" id="MBY69678.1"/>
    </source>
</evidence>
<reference evidence="4 5" key="2">
    <citation type="submission" date="2025-04" db="UniProtKB">
        <authorList>
            <consortium name="RefSeq"/>
        </authorList>
    </citation>
    <scope>IDENTIFICATION</scope>
    <source>
        <tissue evidence="4 5">Whole body</tissue>
    </source>
</reference>
<evidence type="ECO:0000313" key="6">
    <source>
        <dbReference type="RefSeq" id="XP_025417226.1"/>
    </source>
</evidence>
<accession>A0A2S2PVV0</accession>